<sequence>MTPLSVDYFKFGDIVSVRWHGNVWVPGRVVGHVETPAYENERYRYENYLESPEEYRNPIPPPDESNRFAVKVAINRPSFGEIYWRHRYFFAGFPTFDERSPDDVHLIGHDPSWDAFAVEPYAPAERYRSSGMYLPGNYYHNETPVWAWENGEWHPATVTNVERWISVRYLKGFRDSKGNGGKSYRTWQISPVISERSSVFEALLSRGNGTH</sequence>
<dbReference type="Proteomes" id="UP000649573">
    <property type="component" value="Unassembled WGS sequence"/>
</dbReference>
<organism evidence="1 2">
    <name type="scientific">Lentzea flava</name>
    <dbReference type="NCBI Taxonomy" id="103732"/>
    <lineage>
        <taxon>Bacteria</taxon>
        <taxon>Bacillati</taxon>
        <taxon>Actinomycetota</taxon>
        <taxon>Actinomycetes</taxon>
        <taxon>Pseudonocardiales</taxon>
        <taxon>Pseudonocardiaceae</taxon>
        <taxon>Lentzea</taxon>
    </lineage>
</organism>
<evidence type="ECO:0000313" key="1">
    <source>
        <dbReference type="EMBL" id="GGU85603.1"/>
    </source>
</evidence>
<dbReference type="EMBL" id="BMRE01000096">
    <property type="protein sequence ID" value="GGU85603.1"/>
    <property type="molecule type" value="Genomic_DNA"/>
</dbReference>
<evidence type="ECO:0000313" key="2">
    <source>
        <dbReference type="Proteomes" id="UP000649573"/>
    </source>
</evidence>
<keyword evidence="2" id="KW-1185">Reference proteome</keyword>
<accession>A0ABQ2VGL2</accession>
<protein>
    <submittedName>
        <fullName evidence="1">Uncharacterized protein</fullName>
    </submittedName>
</protein>
<gene>
    <name evidence="1" type="ORF">GCM10010178_89690</name>
</gene>
<name>A0ABQ2VGL2_9PSEU</name>
<reference evidence="2" key="1">
    <citation type="journal article" date="2019" name="Int. J. Syst. Evol. Microbiol.">
        <title>The Global Catalogue of Microorganisms (GCM) 10K type strain sequencing project: providing services to taxonomists for standard genome sequencing and annotation.</title>
        <authorList>
            <consortium name="The Broad Institute Genomics Platform"/>
            <consortium name="The Broad Institute Genome Sequencing Center for Infectious Disease"/>
            <person name="Wu L."/>
            <person name="Ma J."/>
        </authorList>
    </citation>
    <scope>NUCLEOTIDE SEQUENCE [LARGE SCALE GENOMIC DNA]</scope>
    <source>
        <strain evidence="2">JCM 3296</strain>
    </source>
</reference>
<proteinExistence type="predicted"/>
<comment type="caution">
    <text evidence="1">The sequence shown here is derived from an EMBL/GenBank/DDBJ whole genome shotgun (WGS) entry which is preliminary data.</text>
</comment>